<accession>A0A1G2T1V4</accession>
<evidence type="ECO:0000313" key="1">
    <source>
        <dbReference type="EMBL" id="OHA91214.1"/>
    </source>
</evidence>
<dbReference type="Pfam" id="PF13177">
    <property type="entry name" value="DNA_pol3_delta2"/>
    <property type="match status" value="1"/>
</dbReference>
<protein>
    <recommendedName>
        <fullName evidence="3">DNA polymerase III delta N-terminal domain-containing protein</fullName>
    </recommendedName>
</protein>
<dbReference type="Proteomes" id="UP000178612">
    <property type="component" value="Unassembled WGS sequence"/>
</dbReference>
<dbReference type="SUPFAM" id="SSF52540">
    <property type="entry name" value="P-loop containing nucleoside triphosphate hydrolases"/>
    <property type="match status" value="1"/>
</dbReference>
<gene>
    <name evidence="1" type="ORF">A2758_01945</name>
</gene>
<evidence type="ECO:0008006" key="3">
    <source>
        <dbReference type="Google" id="ProtNLM"/>
    </source>
</evidence>
<evidence type="ECO:0000313" key="2">
    <source>
        <dbReference type="Proteomes" id="UP000178612"/>
    </source>
</evidence>
<sequence length="196" mass="23099">MHHAYLLVGEREAAERYLYELCKYQGLTLIGSPDYFIFNEALFGIDEARRLGEQAARKAFVERKIFFITPEKITLEAQNALLKTFEDPVEDTHFFLAVREEGLIIPTLRSRMVTWRLDRQVAVQPFEFEAQNFLKLPLKDRFEFVRKFVEKEKNLSVFLDELLCVTKSKEVYKMRLYSDDRAISARLILEHLALVL</sequence>
<name>A0A1G2T1V4_9BACT</name>
<proteinExistence type="predicted"/>
<dbReference type="Gene3D" id="3.40.50.300">
    <property type="entry name" value="P-loop containing nucleotide triphosphate hydrolases"/>
    <property type="match status" value="1"/>
</dbReference>
<dbReference type="EMBL" id="MHVJ01000013">
    <property type="protein sequence ID" value="OHA91214.1"/>
    <property type="molecule type" value="Genomic_DNA"/>
</dbReference>
<dbReference type="AlphaFoldDB" id="A0A1G2T1V4"/>
<dbReference type="InterPro" id="IPR027417">
    <property type="entry name" value="P-loop_NTPase"/>
</dbReference>
<reference evidence="1 2" key="1">
    <citation type="journal article" date="2016" name="Nat. Commun.">
        <title>Thousands of microbial genomes shed light on interconnected biogeochemical processes in an aquifer system.</title>
        <authorList>
            <person name="Anantharaman K."/>
            <person name="Brown C.T."/>
            <person name="Hug L.A."/>
            <person name="Sharon I."/>
            <person name="Castelle C.J."/>
            <person name="Probst A.J."/>
            <person name="Thomas B.C."/>
            <person name="Singh A."/>
            <person name="Wilkins M.J."/>
            <person name="Karaoz U."/>
            <person name="Brodie E.L."/>
            <person name="Williams K.H."/>
            <person name="Hubbard S.S."/>
            <person name="Banfield J.F."/>
        </authorList>
    </citation>
    <scope>NUCLEOTIDE SEQUENCE [LARGE SCALE GENOMIC DNA]</scope>
</reference>
<organism evidence="1 2">
    <name type="scientific">Candidatus Zambryskibacteria bacterium RIFCSPHIGHO2_01_FULL_49_18</name>
    <dbReference type="NCBI Taxonomy" id="1802740"/>
    <lineage>
        <taxon>Bacteria</taxon>
        <taxon>Candidatus Zambryskiibacteriota</taxon>
    </lineage>
</organism>
<comment type="caution">
    <text evidence="1">The sequence shown here is derived from an EMBL/GenBank/DDBJ whole genome shotgun (WGS) entry which is preliminary data.</text>
</comment>